<dbReference type="Gene3D" id="1.20.5.1150">
    <property type="entry name" value="Ribosomal protein S8"/>
    <property type="match status" value="1"/>
</dbReference>
<protein>
    <recommendedName>
        <fullName evidence="3">30S ribosomal protein S21</fullName>
    </recommendedName>
</protein>
<comment type="caution">
    <text evidence="1">The sequence shown here is derived from an EMBL/GenBank/DDBJ whole genome shotgun (WGS) entry which is preliminary data.</text>
</comment>
<gene>
    <name evidence="1" type="ORF">A2W13_03495</name>
</gene>
<accession>A0A1F7X9N0</accession>
<proteinExistence type="predicted"/>
<evidence type="ECO:0000313" key="2">
    <source>
        <dbReference type="Proteomes" id="UP000178533"/>
    </source>
</evidence>
<sequence>MVVVKKNKGESEDKLIARFRKKVLDAGIIPEARERSQFKSKAEERKEKKYRLKFMHELERKRKY</sequence>
<name>A0A1F7X9N0_9BACT</name>
<evidence type="ECO:0008006" key="3">
    <source>
        <dbReference type="Google" id="ProtNLM"/>
    </source>
</evidence>
<evidence type="ECO:0000313" key="1">
    <source>
        <dbReference type="EMBL" id="OGM11747.1"/>
    </source>
</evidence>
<dbReference type="STRING" id="1802481.A2W13_03495"/>
<organism evidence="1 2">
    <name type="scientific">Candidatus Woesebacteria bacterium RBG_16_36_11</name>
    <dbReference type="NCBI Taxonomy" id="1802481"/>
    <lineage>
        <taxon>Bacteria</taxon>
        <taxon>Candidatus Woeseibacteriota</taxon>
    </lineage>
</organism>
<dbReference type="AlphaFoldDB" id="A0A1F7X9N0"/>
<dbReference type="InterPro" id="IPR038380">
    <property type="entry name" value="Ribosomal_bS21_sf"/>
</dbReference>
<dbReference type="EMBL" id="MGFT01000014">
    <property type="protein sequence ID" value="OGM11747.1"/>
    <property type="molecule type" value="Genomic_DNA"/>
</dbReference>
<dbReference type="Proteomes" id="UP000178533">
    <property type="component" value="Unassembled WGS sequence"/>
</dbReference>
<reference evidence="1 2" key="1">
    <citation type="journal article" date="2016" name="Nat. Commun.">
        <title>Thousands of microbial genomes shed light on interconnected biogeochemical processes in an aquifer system.</title>
        <authorList>
            <person name="Anantharaman K."/>
            <person name="Brown C.T."/>
            <person name="Hug L.A."/>
            <person name="Sharon I."/>
            <person name="Castelle C.J."/>
            <person name="Probst A.J."/>
            <person name="Thomas B.C."/>
            <person name="Singh A."/>
            <person name="Wilkins M.J."/>
            <person name="Karaoz U."/>
            <person name="Brodie E.L."/>
            <person name="Williams K.H."/>
            <person name="Hubbard S.S."/>
            <person name="Banfield J.F."/>
        </authorList>
    </citation>
    <scope>NUCLEOTIDE SEQUENCE [LARGE SCALE GENOMIC DNA]</scope>
</reference>